<sequence length="475" mass="52248">MAVPLSLSESGPKFRVAICGAGIGGLVLAITIGKYDPSIPIDLYEAHDSIDTAGVGITVWKNTHDVMINLGLFDEFKQIFTYGPEHNQGNSFRSVCFNLTATSGQMLRRSDMREGGYPWFQTVHRHGLSPMHRQQMLAILERHLPASCTVHPKKRLVGYIEPEQEDAHSTSPIRLEFADGTTATTDVLIGADGIRSAVRKTMFEAASKDDGEDKTDFRQYIDATFTGITIYRALVAQGVLRKENPKHISLKEMTGILVTYPIAKGTIINLAALITNPSLAGKQYEGHWVSDATRDEVVEYFEGFEPDVRTLLCGKLSKWALHVVKPLPFCVRKRVALIGDACHAMAPTFGAGAGQAIDDAFVLGRLIAHPLTSLSRVQDALRIYEDVRLPVALSVASLSSSTGWMNSFMAPGYYDGARTGDDLDDSGIGSYEREGMEVIKQEILRRWDIMDELKGALQTWEDAELKLRMLVGAVG</sequence>
<dbReference type="GO" id="GO:0016491">
    <property type="term" value="F:oxidoreductase activity"/>
    <property type="evidence" value="ECO:0007669"/>
    <property type="project" value="UniProtKB-KW"/>
</dbReference>
<proteinExistence type="predicted"/>
<evidence type="ECO:0000256" key="2">
    <source>
        <dbReference type="ARBA" id="ARBA00022827"/>
    </source>
</evidence>
<dbReference type="GO" id="GO:0071949">
    <property type="term" value="F:FAD binding"/>
    <property type="evidence" value="ECO:0007669"/>
    <property type="project" value="InterPro"/>
</dbReference>
<keyword evidence="6" id="KW-1185">Reference proteome</keyword>
<protein>
    <recommendedName>
        <fullName evidence="4">FAD-binding domain-containing protein</fullName>
    </recommendedName>
</protein>
<dbReference type="SUPFAM" id="SSF51905">
    <property type="entry name" value="FAD/NAD(P)-binding domain"/>
    <property type="match status" value="1"/>
</dbReference>
<dbReference type="EMBL" id="JAGFBS010000003">
    <property type="protein sequence ID" value="KAG6380303.1"/>
    <property type="molecule type" value="Genomic_DNA"/>
</dbReference>
<evidence type="ECO:0000313" key="5">
    <source>
        <dbReference type="EMBL" id="KAG6380303.1"/>
    </source>
</evidence>
<dbReference type="PANTHER" id="PTHR46720">
    <property type="entry name" value="HYDROXYLASE, PUTATIVE (AFU_ORTHOLOGUE AFUA_3G01460)-RELATED"/>
    <property type="match status" value="1"/>
</dbReference>
<dbReference type="InterPro" id="IPR002938">
    <property type="entry name" value="FAD-bd"/>
</dbReference>
<name>A0A8I3ACG1_9AGAM</name>
<dbReference type="Proteomes" id="UP000683000">
    <property type="component" value="Unassembled WGS sequence"/>
</dbReference>
<keyword evidence="3" id="KW-0560">Oxidoreductase</keyword>
<keyword evidence="2" id="KW-0274">FAD</keyword>
<dbReference type="InterPro" id="IPR036188">
    <property type="entry name" value="FAD/NAD-bd_sf"/>
</dbReference>
<comment type="caution">
    <text evidence="5">The sequence shown here is derived from an EMBL/GenBank/DDBJ whole genome shotgun (WGS) entry which is preliminary data.</text>
</comment>
<evidence type="ECO:0000313" key="6">
    <source>
        <dbReference type="Proteomes" id="UP000683000"/>
    </source>
</evidence>
<accession>A0A8I3ACG1</accession>
<dbReference type="AlphaFoldDB" id="A0A8I3ACG1"/>
<dbReference type="SUPFAM" id="SSF54373">
    <property type="entry name" value="FAD-linked reductases, C-terminal domain"/>
    <property type="match status" value="1"/>
</dbReference>
<evidence type="ECO:0000256" key="3">
    <source>
        <dbReference type="ARBA" id="ARBA00023002"/>
    </source>
</evidence>
<reference evidence="5" key="1">
    <citation type="submission" date="2021-03" db="EMBL/GenBank/DDBJ databases">
        <title>Evolutionary innovations through gain and loss of genes in the ectomycorrhizal Boletales.</title>
        <authorList>
            <person name="Wu G."/>
            <person name="Miyauchi S."/>
            <person name="Morin E."/>
            <person name="Yang Z.-L."/>
            <person name="Xu J."/>
            <person name="Martin F.M."/>
        </authorList>
    </citation>
    <scope>NUCLEOTIDE SEQUENCE</scope>
    <source>
        <strain evidence="5">BR01</strain>
    </source>
</reference>
<evidence type="ECO:0000259" key="4">
    <source>
        <dbReference type="Pfam" id="PF01494"/>
    </source>
</evidence>
<feature type="domain" description="FAD-binding" evidence="4">
    <location>
        <begin position="333"/>
        <end position="395"/>
    </location>
</feature>
<gene>
    <name evidence="5" type="ORF">JVT61DRAFT_8412</name>
</gene>
<keyword evidence="1" id="KW-0285">Flavoprotein</keyword>
<evidence type="ECO:0000256" key="1">
    <source>
        <dbReference type="ARBA" id="ARBA00022630"/>
    </source>
</evidence>
<dbReference type="OrthoDB" id="417877at2759"/>
<dbReference type="GO" id="GO:0044550">
    <property type="term" value="P:secondary metabolite biosynthetic process"/>
    <property type="evidence" value="ECO:0007669"/>
    <property type="project" value="TreeGrafter"/>
</dbReference>
<dbReference type="Gene3D" id="3.50.50.60">
    <property type="entry name" value="FAD/NAD(P)-binding domain"/>
    <property type="match status" value="1"/>
</dbReference>
<organism evidence="5 6">
    <name type="scientific">Boletus reticuloceps</name>
    <dbReference type="NCBI Taxonomy" id="495285"/>
    <lineage>
        <taxon>Eukaryota</taxon>
        <taxon>Fungi</taxon>
        <taxon>Dikarya</taxon>
        <taxon>Basidiomycota</taxon>
        <taxon>Agaricomycotina</taxon>
        <taxon>Agaricomycetes</taxon>
        <taxon>Agaricomycetidae</taxon>
        <taxon>Boletales</taxon>
        <taxon>Boletineae</taxon>
        <taxon>Boletaceae</taxon>
        <taxon>Boletoideae</taxon>
        <taxon>Boletus</taxon>
    </lineage>
</organism>
<dbReference type="InterPro" id="IPR051104">
    <property type="entry name" value="FAD_monoxygenase"/>
</dbReference>
<dbReference type="PRINTS" id="PR00420">
    <property type="entry name" value="RNGMNOXGNASE"/>
</dbReference>
<dbReference type="PANTHER" id="PTHR46720:SF3">
    <property type="entry name" value="FAD-BINDING DOMAIN-CONTAINING PROTEIN-RELATED"/>
    <property type="match status" value="1"/>
</dbReference>
<dbReference type="Pfam" id="PF01494">
    <property type="entry name" value="FAD_binding_3"/>
    <property type="match status" value="1"/>
</dbReference>